<dbReference type="EMBL" id="BPLR01019677">
    <property type="protein sequence ID" value="GIX70434.1"/>
    <property type="molecule type" value="Genomic_DNA"/>
</dbReference>
<name>A0AAV4MDD5_CAEEX</name>
<reference evidence="1 2" key="1">
    <citation type="submission" date="2021-06" db="EMBL/GenBank/DDBJ databases">
        <title>Caerostris extrusa draft genome.</title>
        <authorList>
            <person name="Kono N."/>
            <person name="Arakawa K."/>
        </authorList>
    </citation>
    <scope>NUCLEOTIDE SEQUENCE [LARGE SCALE GENOMIC DNA]</scope>
</reference>
<evidence type="ECO:0000313" key="2">
    <source>
        <dbReference type="Proteomes" id="UP001054945"/>
    </source>
</evidence>
<dbReference type="AlphaFoldDB" id="A0AAV4MDD5"/>
<evidence type="ECO:0000313" key="1">
    <source>
        <dbReference type="EMBL" id="GIX70434.1"/>
    </source>
</evidence>
<proteinExistence type="predicted"/>
<dbReference type="Proteomes" id="UP001054945">
    <property type="component" value="Unassembled WGS sequence"/>
</dbReference>
<keyword evidence="2" id="KW-1185">Reference proteome</keyword>
<protein>
    <submittedName>
        <fullName evidence="1">Uncharacterized protein</fullName>
    </submittedName>
</protein>
<gene>
    <name evidence="1" type="ORF">CEXT_221151</name>
</gene>
<organism evidence="1 2">
    <name type="scientific">Caerostris extrusa</name>
    <name type="common">Bark spider</name>
    <name type="synonym">Caerostris bankana</name>
    <dbReference type="NCBI Taxonomy" id="172846"/>
    <lineage>
        <taxon>Eukaryota</taxon>
        <taxon>Metazoa</taxon>
        <taxon>Ecdysozoa</taxon>
        <taxon>Arthropoda</taxon>
        <taxon>Chelicerata</taxon>
        <taxon>Arachnida</taxon>
        <taxon>Araneae</taxon>
        <taxon>Araneomorphae</taxon>
        <taxon>Entelegynae</taxon>
        <taxon>Araneoidea</taxon>
        <taxon>Araneidae</taxon>
        <taxon>Caerostris</taxon>
    </lineage>
</organism>
<sequence>MVAPRLPVSAPNEGRTFSTSYLRPSRQPVCAPRLKGWRECGVISAPTEGRWRNVCVEFSLVFGGVDAELRWRMILSGGVRGCCVMSG</sequence>
<comment type="caution">
    <text evidence="1">The sequence shown here is derived from an EMBL/GenBank/DDBJ whole genome shotgun (WGS) entry which is preliminary data.</text>
</comment>
<accession>A0AAV4MDD5</accession>